<name>A0A084U3W6_MALIO</name>
<accession>A0A084U3W6</accession>
<dbReference type="RefSeq" id="WP_036451797.1">
    <property type="nucleotide sequence ID" value="NZ_AWQU01000073.1"/>
</dbReference>
<evidence type="ECO:0000313" key="4">
    <source>
        <dbReference type="Proteomes" id="UP000028523"/>
    </source>
</evidence>
<dbReference type="Proteomes" id="UP000028523">
    <property type="component" value="Unassembled WGS sequence"/>
</dbReference>
<feature type="region of interest" description="Disordered" evidence="1">
    <location>
        <begin position="377"/>
        <end position="409"/>
    </location>
</feature>
<evidence type="ECO:0008006" key="5">
    <source>
        <dbReference type="Google" id="ProtNLM"/>
    </source>
</evidence>
<evidence type="ECO:0000256" key="1">
    <source>
        <dbReference type="SAM" id="MobiDB-lite"/>
    </source>
</evidence>
<dbReference type="AlphaFoldDB" id="A0A084U3W6"/>
<evidence type="ECO:0000256" key="2">
    <source>
        <dbReference type="SAM" id="SignalP"/>
    </source>
</evidence>
<gene>
    <name evidence="3" type="ORF">P271_502</name>
</gene>
<feature type="region of interest" description="Disordered" evidence="1">
    <location>
        <begin position="41"/>
        <end position="76"/>
    </location>
</feature>
<dbReference type="PROSITE" id="PS51257">
    <property type="entry name" value="PROKAR_LIPOPROTEIN"/>
    <property type="match status" value="1"/>
</dbReference>
<comment type="caution">
    <text evidence="3">The sequence shown here is derived from an EMBL/GenBank/DDBJ whole genome shotgun (WGS) entry which is preliminary data.</text>
</comment>
<organism evidence="3 4">
    <name type="scientific">Malacoplasma iowae DK-CPA</name>
    <dbReference type="NCBI Taxonomy" id="1394179"/>
    <lineage>
        <taxon>Bacteria</taxon>
        <taxon>Bacillati</taxon>
        <taxon>Mycoplasmatota</taxon>
        <taxon>Mycoplasmoidales</taxon>
        <taxon>Mycoplasmoidaceae</taxon>
        <taxon>Malacoplasma</taxon>
    </lineage>
</organism>
<sequence length="460" mass="50142">MINKKLSLLLLSPVLLTTPFLLASCAPMSQHGVAATIKFTTTPSTGGGTGGNGAAGGKTLAEKNGESTGDGSNGQTSIDTEFSKFAYDWTNSKLYKDKKETKVDDNKEFSLLLSLGIIPEISLFSRLITGSHIGFTSSETDNPLFGMYNENGNNGLLKEFLYASANTLNQGRSGEIRLSIAEIHIKASSNFLPNETTDKLKVTDVVEDKETSKEGEKKYKVSNLQFQNTSKLTFSFTMKYFYSGDSNPFKTSVDYNKVNSYVGSKGELWGGTKATKDSFTLSSKLEVNINPIYSVKSDQKIEYNKTTGVTDSASSGGQTTNPMPNNEVTYKNVKDKITLVGAGVQYSYKGVTNANGGTQSKTESSTQNYENGFAKALTESLIPKEEQEKPTQKTGEENKDEPKVEKRKLENGSTLTTWLNKANEFNKVTTNQDIINYRNTLSSGFKKTITLNASTNSSSK</sequence>
<keyword evidence="4" id="KW-1185">Reference proteome</keyword>
<feature type="compositionally biased region" description="Basic and acidic residues" evidence="1">
    <location>
        <begin position="382"/>
        <end position="409"/>
    </location>
</feature>
<protein>
    <recommendedName>
        <fullName evidence="5">P35 lipoprotein family protein</fullName>
    </recommendedName>
</protein>
<feature type="compositionally biased region" description="Polar residues" evidence="1">
    <location>
        <begin position="66"/>
        <end position="76"/>
    </location>
</feature>
<keyword evidence="2" id="KW-0732">Signal</keyword>
<proteinExistence type="predicted"/>
<feature type="signal peptide" evidence="2">
    <location>
        <begin position="1"/>
        <end position="23"/>
    </location>
</feature>
<feature type="region of interest" description="Disordered" evidence="1">
    <location>
        <begin position="307"/>
        <end position="327"/>
    </location>
</feature>
<feature type="chain" id="PRO_5001783066" description="P35 lipoprotein family protein" evidence="2">
    <location>
        <begin position="24"/>
        <end position="460"/>
    </location>
</feature>
<dbReference type="EMBL" id="AWQU01000073">
    <property type="protein sequence ID" value="KFB07652.1"/>
    <property type="molecule type" value="Genomic_DNA"/>
</dbReference>
<evidence type="ECO:0000313" key="3">
    <source>
        <dbReference type="EMBL" id="KFB07652.1"/>
    </source>
</evidence>
<reference evidence="3 4" key="1">
    <citation type="journal article" date="2014" name="PLoS ONE">
        <title>Reduction of Hydrogen Peroxide Accumulation and Toxicity by a Catalase from Mycoplasma iowae.</title>
        <authorList>
            <person name="Pritchard R.E."/>
            <person name="Prassinos A.J."/>
            <person name="Osborne J.D."/>
            <person name="Raviv Z."/>
            <person name="Balish M.F."/>
        </authorList>
    </citation>
    <scope>NUCLEOTIDE SEQUENCE [LARGE SCALE GENOMIC DNA]</scope>
    <source>
        <strain evidence="3 4">DK-CPA</strain>
    </source>
</reference>
<feature type="compositionally biased region" description="Gly residues" evidence="1">
    <location>
        <begin position="45"/>
        <end position="56"/>
    </location>
</feature>